<feature type="signal peptide" evidence="1">
    <location>
        <begin position="1"/>
        <end position="20"/>
    </location>
</feature>
<keyword evidence="1" id="KW-0732">Signal</keyword>
<protein>
    <submittedName>
        <fullName evidence="2">Uncharacterized protein</fullName>
    </submittedName>
</protein>
<organism evidence="2 3">
    <name type="scientific">Flavobacterium jumunjinense</name>
    <dbReference type="NCBI Taxonomy" id="998845"/>
    <lineage>
        <taxon>Bacteria</taxon>
        <taxon>Pseudomonadati</taxon>
        <taxon>Bacteroidota</taxon>
        <taxon>Flavobacteriia</taxon>
        <taxon>Flavobacteriales</taxon>
        <taxon>Flavobacteriaceae</taxon>
        <taxon>Flavobacterium</taxon>
    </lineage>
</organism>
<reference evidence="2 3" key="1">
    <citation type="submission" date="2024-09" db="EMBL/GenBank/DDBJ databases">
        <authorList>
            <person name="Sun Q."/>
            <person name="Mori K."/>
        </authorList>
    </citation>
    <scope>NUCLEOTIDE SEQUENCE [LARGE SCALE GENOMIC DNA]</scope>
    <source>
        <strain evidence="2 3">CECT 7955</strain>
    </source>
</reference>
<evidence type="ECO:0000313" key="3">
    <source>
        <dbReference type="Proteomes" id="UP001589607"/>
    </source>
</evidence>
<gene>
    <name evidence="2" type="ORF">ACFFVF_10950</name>
</gene>
<keyword evidence="3" id="KW-1185">Reference proteome</keyword>
<feature type="chain" id="PRO_5046555008" evidence="1">
    <location>
        <begin position="21"/>
        <end position="136"/>
    </location>
</feature>
<comment type="caution">
    <text evidence="2">The sequence shown here is derived from an EMBL/GenBank/DDBJ whole genome shotgun (WGS) entry which is preliminary data.</text>
</comment>
<dbReference type="EMBL" id="JBHMEY010000033">
    <property type="protein sequence ID" value="MFB9097036.1"/>
    <property type="molecule type" value="Genomic_DNA"/>
</dbReference>
<evidence type="ECO:0000256" key="1">
    <source>
        <dbReference type="SAM" id="SignalP"/>
    </source>
</evidence>
<name>A0ABV5GPX7_9FLAO</name>
<dbReference type="RefSeq" id="WP_236456568.1">
    <property type="nucleotide sequence ID" value="NZ_CBCSGE010000021.1"/>
</dbReference>
<evidence type="ECO:0000313" key="2">
    <source>
        <dbReference type="EMBL" id="MFB9097036.1"/>
    </source>
</evidence>
<dbReference type="Proteomes" id="UP001589607">
    <property type="component" value="Unassembled WGS sequence"/>
</dbReference>
<sequence length="136" mass="15846">MKILKYLVIVFLLTASFVSAQQFNFKSTALSILQKNRNGEWGKWSNPKPTTVFAKLDYDNDKIIIYSTEIQHYKIIEYLPKEVSNVDEINSYLCKNIDGIAVKISFIVRTDSGYKTQLYVYNEDFVFCYDIVEVTK</sequence>
<proteinExistence type="predicted"/>
<accession>A0ABV5GPX7</accession>